<proteinExistence type="predicted"/>
<evidence type="ECO:0000313" key="1">
    <source>
        <dbReference type="EMBL" id="MTJ04962.1"/>
    </source>
</evidence>
<accession>A0A7C9LNU5</accession>
<comment type="caution">
    <text evidence="1">The sequence shown here is derived from an EMBL/GenBank/DDBJ whole genome shotgun (WGS) entry which is preliminary data.</text>
</comment>
<dbReference type="EMBL" id="VENJ01000012">
    <property type="protein sequence ID" value="MTJ04962.1"/>
    <property type="molecule type" value="Genomic_DNA"/>
</dbReference>
<sequence>MWQEVLEIALSDAQHRGADSWIGTRDFHMTCHLAGFDPEAVADRFRAGRTAKFKKRPAVE</sequence>
<organism evidence="1 2">
    <name type="scientific">Sediminimonas qiaohouensis</name>
    <dbReference type="NCBI Taxonomy" id="552061"/>
    <lineage>
        <taxon>Bacteria</taxon>
        <taxon>Pseudomonadati</taxon>
        <taxon>Pseudomonadota</taxon>
        <taxon>Alphaproteobacteria</taxon>
        <taxon>Rhodobacterales</taxon>
        <taxon>Roseobacteraceae</taxon>
        <taxon>Sediminimonas</taxon>
    </lineage>
</organism>
<evidence type="ECO:0000313" key="2">
    <source>
        <dbReference type="Proteomes" id="UP000483078"/>
    </source>
</evidence>
<name>A0A7C9LNU5_9RHOB</name>
<dbReference type="Proteomes" id="UP000483078">
    <property type="component" value="Unassembled WGS sequence"/>
</dbReference>
<gene>
    <name evidence="1" type="ORF">FH759_09765</name>
</gene>
<protein>
    <submittedName>
        <fullName evidence="1">Uncharacterized protein</fullName>
    </submittedName>
</protein>
<reference evidence="1 2" key="1">
    <citation type="submission" date="2019-06" db="EMBL/GenBank/DDBJ databases">
        <title>Enrichment of Autotrophic Halophilic Microorganisms from Red Sea Brine Pool Using Microbial Electrosynthesis System.</title>
        <authorList>
            <person name="Alqahtani M.F."/>
            <person name="Bajracharya S."/>
            <person name="Katuri K.P."/>
            <person name="Ali M."/>
            <person name="Saikaly P.E."/>
        </authorList>
    </citation>
    <scope>NUCLEOTIDE SEQUENCE [LARGE SCALE GENOMIC DNA]</scope>
    <source>
        <strain evidence="1">MES6</strain>
    </source>
</reference>
<dbReference type="AlphaFoldDB" id="A0A7C9LNU5"/>